<evidence type="ECO:0000313" key="1">
    <source>
        <dbReference type="EMBL" id="KZP13494.1"/>
    </source>
</evidence>
<name>A0A166CBS3_9AGAM</name>
<dbReference type="EMBL" id="KV417632">
    <property type="protein sequence ID" value="KZP13494.1"/>
    <property type="molecule type" value="Genomic_DNA"/>
</dbReference>
<keyword evidence="2" id="KW-1185">Reference proteome</keyword>
<protein>
    <submittedName>
        <fullName evidence="1">Uncharacterized protein</fullName>
    </submittedName>
</protein>
<evidence type="ECO:0000313" key="2">
    <source>
        <dbReference type="Proteomes" id="UP000076532"/>
    </source>
</evidence>
<reference evidence="1 2" key="1">
    <citation type="journal article" date="2016" name="Mol. Biol. Evol.">
        <title>Comparative Genomics of Early-Diverging Mushroom-Forming Fungi Provides Insights into the Origins of Lignocellulose Decay Capabilities.</title>
        <authorList>
            <person name="Nagy L.G."/>
            <person name="Riley R."/>
            <person name="Tritt A."/>
            <person name="Adam C."/>
            <person name="Daum C."/>
            <person name="Floudas D."/>
            <person name="Sun H."/>
            <person name="Yadav J.S."/>
            <person name="Pangilinan J."/>
            <person name="Larsson K.H."/>
            <person name="Matsuura K."/>
            <person name="Barry K."/>
            <person name="Labutti K."/>
            <person name="Kuo R."/>
            <person name="Ohm R.A."/>
            <person name="Bhattacharya S.S."/>
            <person name="Shirouzu T."/>
            <person name="Yoshinaga Y."/>
            <person name="Martin F.M."/>
            <person name="Grigoriev I.V."/>
            <person name="Hibbett D.S."/>
        </authorList>
    </citation>
    <scope>NUCLEOTIDE SEQUENCE [LARGE SCALE GENOMIC DNA]</scope>
    <source>
        <strain evidence="1 2">CBS 109695</strain>
    </source>
</reference>
<dbReference type="Proteomes" id="UP000076532">
    <property type="component" value="Unassembled WGS sequence"/>
</dbReference>
<accession>A0A166CBS3</accession>
<organism evidence="1 2">
    <name type="scientific">Athelia psychrophila</name>
    <dbReference type="NCBI Taxonomy" id="1759441"/>
    <lineage>
        <taxon>Eukaryota</taxon>
        <taxon>Fungi</taxon>
        <taxon>Dikarya</taxon>
        <taxon>Basidiomycota</taxon>
        <taxon>Agaricomycotina</taxon>
        <taxon>Agaricomycetes</taxon>
        <taxon>Agaricomycetidae</taxon>
        <taxon>Atheliales</taxon>
        <taxon>Atheliaceae</taxon>
        <taxon>Athelia</taxon>
    </lineage>
</organism>
<gene>
    <name evidence="1" type="ORF">FIBSPDRAFT_869314</name>
</gene>
<proteinExistence type="predicted"/>
<sequence length="72" mass="7962">MSAGTSQSCRPRAFRLQYPPSCLSDMGNFRCSLLVARTPWRVTTGSYRLPPAFGRTADPTIGRKLESKVEPS</sequence>
<dbReference type="AlphaFoldDB" id="A0A166CBS3"/>